<protein>
    <submittedName>
        <fullName evidence="1">Ribonuclease H-like domain containing protein</fullName>
    </submittedName>
</protein>
<sequence>EKIVLNTSFWKKVNFVVKSVDPILQVLQKVDSGDSLSMPSIYYEMNRAKLAIKSINGDDASKYGPFWDVVESHWNLLYYHPLYMAAHFLNPSYRYQPDFMAHTEVVRGVNECIARLEPDTAKRV</sequence>
<reference evidence="2" key="1">
    <citation type="submission" date="2016-06" db="EMBL/GenBank/DDBJ databases">
        <title>Parallel loss of symbiosis genes in relatives of nitrogen-fixing non-legume Parasponia.</title>
        <authorList>
            <person name="Van Velzen R."/>
            <person name="Holmer R."/>
            <person name="Bu F."/>
            <person name="Rutten L."/>
            <person name="Van Zeijl A."/>
            <person name="Liu W."/>
            <person name="Santuari L."/>
            <person name="Cao Q."/>
            <person name="Sharma T."/>
            <person name="Shen D."/>
            <person name="Roswanjaya Y."/>
            <person name="Wardhani T."/>
            <person name="Kalhor M.S."/>
            <person name="Jansen J."/>
            <person name="Van den Hoogen J."/>
            <person name="Gungor B."/>
            <person name="Hartog M."/>
            <person name="Hontelez J."/>
            <person name="Verver J."/>
            <person name="Yang W.-C."/>
            <person name="Schijlen E."/>
            <person name="Repin R."/>
            <person name="Schilthuizen M."/>
            <person name="Schranz E."/>
            <person name="Heidstra R."/>
            <person name="Miyata K."/>
            <person name="Fedorova E."/>
            <person name="Kohlen W."/>
            <person name="Bisseling T."/>
            <person name="Smit S."/>
            <person name="Geurts R."/>
        </authorList>
    </citation>
    <scope>NUCLEOTIDE SEQUENCE [LARGE SCALE GENOMIC DNA]</scope>
    <source>
        <strain evidence="2">cv. RG33-2</strain>
    </source>
</reference>
<dbReference type="STRING" id="63057.A0A2P5D2U2"/>
<accession>A0A2P5D2U2</accession>
<dbReference type="PANTHER" id="PTHR32166">
    <property type="entry name" value="OSJNBA0013A04.12 PROTEIN"/>
    <property type="match status" value="1"/>
</dbReference>
<name>A0A2P5D2U2_TREOI</name>
<comment type="caution">
    <text evidence="1">The sequence shown here is derived from an EMBL/GenBank/DDBJ whole genome shotgun (WGS) entry which is preliminary data.</text>
</comment>
<dbReference type="Proteomes" id="UP000237000">
    <property type="component" value="Unassembled WGS sequence"/>
</dbReference>
<feature type="non-terminal residue" evidence="1">
    <location>
        <position position="124"/>
    </location>
</feature>
<feature type="non-terminal residue" evidence="1">
    <location>
        <position position="1"/>
    </location>
</feature>
<evidence type="ECO:0000313" key="2">
    <source>
        <dbReference type="Proteomes" id="UP000237000"/>
    </source>
</evidence>
<dbReference type="SUPFAM" id="SSF53098">
    <property type="entry name" value="Ribonuclease H-like"/>
    <property type="match status" value="1"/>
</dbReference>
<organism evidence="1 2">
    <name type="scientific">Trema orientale</name>
    <name type="common">Charcoal tree</name>
    <name type="synonym">Celtis orientalis</name>
    <dbReference type="NCBI Taxonomy" id="63057"/>
    <lineage>
        <taxon>Eukaryota</taxon>
        <taxon>Viridiplantae</taxon>
        <taxon>Streptophyta</taxon>
        <taxon>Embryophyta</taxon>
        <taxon>Tracheophyta</taxon>
        <taxon>Spermatophyta</taxon>
        <taxon>Magnoliopsida</taxon>
        <taxon>eudicotyledons</taxon>
        <taxon>Gunneridae</taxon>
        <taxon>Pentapetalae</taxon>
        <taxon>rosids</taxon>
        <taxon>fabids</taxon>
        <taxon>Rosales</taxon>
        <taxon>Cannabaceae</taxon>
        <taxon>Trema</taxon>
    </lineage>
</organism>
<keyword evidence="2" id="KW-1185">Reference proteome</keyword>
<proteinExistence type="predicted"/>
<dbReference type="EMBL" id="JXTC01000302">
    <property type="protein sequence ID" value="PON67621.1"/>
    <property type="molecule type" value="Genomic_DNA"/>
</dbReference>
<gene>
    <name evidence="1" type="ORF">TorRG33x02_264100</name>
</gene>
<dbReference type="OrthoDB" id="1712654at2759"/>
<evidence type="ECO:0000313" key="1">
    <source>
        <dbReference type="EMBL" id="PON67621.1"/>
    </source>
</evidence>
<dbReference type="InterPro" id="IPR012337">
    <property type="entry name" value="RNaseH-like_sf"/>
</dbReference>
<dbReference type="InParanoid" id="A0A2P5D2U2"/>
<dbReference type="AlphaFoldDB" id="A0A2P5D2U2"/>
<dbReference type="PANTHER" id="PTHR32166:SF105">
    <property type="entry name" value="HAT DIMERIZATION DOMAIN-CONTAINING PROTEIN"/>
    <property type="match status" value="1"/>
</dbReference>